<dbReference type="AlphaFoldDB" id="A0A4Y3KVV9"/>
<dbReference type="Proteomes" id="UP000317046">
    <property type="component" value="Unassembled WGS sequence"/>
</dbReference>
<evidence type="ECO:0000313" key="2">
    <source>
        <dbReference type="Proteomes" id="UP000317046"/>
    </source>
</evidence>
<proteinExistence type="predicted"/>
<gene>
    <name evidence="1" type="ORF">CCE01nite_15330</name>
</gene>
<comment type="caution">
    <text evidence="1">The sequence shown here is derived from an EMBL/GenBank/DDBJ whole genome shotgun (WGS) entry which is preliminary data.</text>
</comment>
<evidence type="ECO:0000313" key="1">
    <source>
        <dbReference type="EMBL" id="GEA87584.1"/>
    </source>
</evidence>
<dbReference type="EMBL" id="BJLR01000016">
    <property type="protein sequence ID" value="GEA87584.1"/>
    <property type="molecule type" value="Genomic_DNA"/>
</dbReference>
<name>A0A4Y3KVV9_9CELL</name>
<organism evidence="1 2">
    <name type="scientific">Cellulomonas cellasea</name>
    <dbReference type="NCBI Taxonomy" id="43670"/>
    <lineage>
        <taxon>Bacteria</taxon>
        <taxon>Bacillati</taxon>
        <taxon>Actinomycetota</taxon>
        <taxon>Actinomycetes</taxon>
        <taxon>Micrococcales</taxon>
        <taxon>Cellulomonadaceae</taxon>
        <taxon>Cellulomonas</taxon>
    </lineage>
</organism>
<dbReference type="RefSeq" id="WP_141372144.1">
    <property type="nucleotide sequence ID" value="NZ_BJLR01000016.1"/>
</dbReference>
<protein>
    <submittedName>
        <fullName evidence="1">Uncharacterized protein</fullName>
    </submittedName>
</protein>
<reference evidence="1" key="1">
    <citation type="submission" date="2019-06" db="EMBL/GenBank/DDBJ databases">
        <title>Whole genome shotgun sequence of Cellulomonas cellasea NBRC 3753.</title>
        <authorList>
            <person name="Hosoyama A."/>
            <person name="Uohara A."/>
            <person name="Ohji S."/>
            <person name="Ichikawa N."/>
        </authorList>
    </citation>
    <scope>NUCLEOTIDE SEQUENCE [LARGE SCALE GENOMIC DNA]</scope>
    <source>
        <strain evidence="1">NBRC 3753</strain>
    </source>
</reference>
<accession>A0A4Y3KVV9</accession>
<sequence>MNSGVQWGVRAISAAVLGILGVGTLAVPGATAAAEQPTTLCTDLWNQREGIVANVEVVGDLIVDGSCYMLRSSVTGDVVVPDGLGVVLSEVVVDGDVRVSGRAALELSIVGGAVELDGAGTASLRVEGGTVRDVGGLAREVTFAWGARLTGTYDVTASEMHRLQGSTFVGPVTARGGRLLTHGSTFADVTAVGSRDAIVCRTTVTGDLTVTALADYARIGLEGRERCGVTIGGSLVLRDNPHSVDLGEVAIARDLVCVRNSGPRVVSGTPAFTEGSRVTVGRVTYGDCWYEWVWI</sequence>
<keyword evidence="2" id="KW-1185">Reference proteome</keyword>